<proteinExistence type="predicted"/>
<evidence type="ECO:0000313" key="2">
    <source>
        <dbReference type="EMBL" id="TDK45380.1"/>
    </source>
</evidence>
<dbReference type="Proteomes" id="UP000295438">
    <property type="component" value="Unassembled WGS sequence"/>
</dbReference>
<name>A0A4R5V0U5_9BACT</name>
<sequence length="482" mass="55555">MKNSILLLSAFAIFTGFLLGSQSSYAQEAEHKKHQYSILEKDENEKRNPIPFLPIFSEDGTVYGITDSIGNITLEEGLTFFIRSFFYQDREFIVEPNAEKVILLERAEMALEEIEIRSFQNPVDHLKHLNKSFQSAFDKEAFLSNFRGYYAVQQREKYVDFFEASGISLHSESQKWKPYNFVQAWGGGSAYQFLVPLELRRSHHWDWTIGDTIPARNTSPSTDRPDQYSIKPFYARELVYAFEYSWPLSSSNLKFYDFQYDLENGKEIILFKSKDEERVKANSDLFLIGEGKIVLGESGESIESITINFSKYNYVAFPKNRNGRERQMGGSLLVNFENYRDKVFVREIGLKSKLFGPVNIGNPRPFQKGSEVTIIEKILFEDFQFVQSKKDLASLEKGFGFVGLETMAAYDPEYWSSNALVSPDLFNLIRRDLGSKIGLNDQFQANSGKRLIPVEKDLAYYKDYLSKLIPQLELISQRLSGN</sequence>
<dbReference type="AlphaFoldDB" id="A0A4R5V0U5"/>
<dbReference type="RefSeq" id="WP_133390453.1">
    <property type="nucleotide sequence ID" value="NZ_SMUW01000032.1"/>
</dbReference>
<gene>
    <name evidence="2" type="ORF">E1898_07755</name>
</gene>
<evidence type="ECO:0008006" key="4">
    <source>
        <dbReference type="Google" id="ProtNLM"/>
    </source>
</evidence>
<dbReference type="EMBL" id="SMUW01000032">
    <property type="protein sequence ID" value="TDK45380.1"/>
    <property type="molecule type" value="Genomic_DNA"/>
</dbReference>
<keyword evidence="3" id="KW-1185">Reference proteome</keyword>
<keyword evidence="1" id="KW-0732">Signal</keyword>
<accession>A0A4R5V0U5</accession>
<feature type="signal peptide" evidence="1">
    <location>
        <begin position="1"/>
        <end position="26"/>
    </location>
</feature>
<evidence type="ECO:0000256" key="1">
    <source>
        <dbReference type="SAM" id="SignalP"/>
    </source>
</evidence>
<organism evidence="2 3">
    <name type="scientific">Algoriphagus formosus</name>
    <dbReference type="NCBI Taxonomy" id="2007308"/>
    <lineage>
        <taxon>Bacteria</taxon>
        <taxon>Pseudomonadati</taxon>
        <taxon>Bacteroidota</taxon>
        <taxon>Cytophagia</taxon>
        <taxon>Cytophagales</taxon>
        <taxon>Cyclobacteriaceae</taxon>
        <taxon>Algoriphagus</taxon>
    </lineage>
</organism>
<comment type="caution">
    <text evidence="2">The sequence shown here is derived from an EMBL/GenBank/DDBJ whole genome shotgun (WGS) entry which is preliminary data.</text>
</comment>
<feature type="chain" id="PRO_5020371715" description="YARHG domain-containing protein" evidence="1">
    <location>
        <begin position="27"/>
        <end position="482"/>
    </location>
</feature>
<reference evidence="2 3" key="1">
    <citation type="submission" date="2019-03" db="EMBL/GenBank/DDBJ databases">
        <title>Algoriphagus aquimaris sp. nov., isolated form marine sediment in Pohang, Korea.</title>
        <authorList>
            <person name="Kim J."/>
            <person name="Yoon S.-H."/>
            <person name="Lee S.-S."/>
        </authorList>
    </citation>
    <scope>NUCLEOTIDE SEQUENCE [LARGE SCALE GENOMIC DNA]</scope>
    <source>
        <strain evidence="2 3">F21</strain>
    </source>
</reference>
<protein>
    <recommendedName>
        <fullName evidence="4">YARHG domain-containing protein</fullName>
    </recommendedName>
</protein>
<evidence type="ECO:0000313" key="3">
    <source>
        <dbReference type="Proteomes" id="UP000295438"/>
    </source>
</evidence>